<dbReference type="GO" id="GO:0006508">
    <property type="term" value="P:proteolysis"/>
    <property type="evidence" value="ECO:0007669"/>
    <property type="project" value="InterPro"/>
</dbReference>
<sequence>MIPIIDWHCDVLYKLEKHPEWRFSDCEHLDVNALKMRQGGVKVQAFALFIEPSIPIEDKFASAKCQVERFKTHVLSTPGFVQIRHFKEIHDLKDDEIGVFLTLEGLDCVGSDLDKVKYFLDEGVLSVGFTWNNANLACDGIMEPRGAGLSAFGYDVVSLLNERGVFADVSHISEHGFEDILNSADHVIASHSNARSVYHHVRNLTDHQLSRMLTKGAPVHLVFFSRFTSDHSPCTLDDLIKHVEYMIQMGLVSQLGLGSDFDGIDDKIVGLEDSSQTQNLLSHLEKHFGQDIAQRIAYKNFMHYVDTKL</sequence>
<dbReference type="KEGG" id="erl:AOC36_08325"/>
<dbReference type="PROSITE" id="PS51365">
    <property type="entry name" value="RENAL_DIPEPTIDASE_2"/>
    <property type="match status" value="1"/>
</dbReference>
<organism evidence="1 2">
    <name type="scientific">Erysipelothrix larvae</name>
    <dbReference type="NCBI Taxonomy" id="1514105"/>
    <lineage>
        <taxon>Bacteria</taxon>
        <taxon>Bacillati</taxon>
        <taxon>Bacillota</taxon>
        <taxon>Erysipelotrichia</taxon>
        <taxon>Erysipelotrichales</taxon>
        <taxon>Erysipelotrichaceae</taxon>
        <taxon>Erysipelothrix</taxon>
    </lineage>
</organism>
<reference evidence="1 2" key="1">
    <citation type="submission" date="2015-10" db="EMBL/GenBank/DDBJ databases">
        <title>Erysipelothrix larvae sp. LV19 isolated from the larval gut of the rhinoceros beetle, Trypoxylus dichotomus.</title>
        <authorList>
            <person name="Lim S."/>
            <person name="Kim B.-C."/>
        </authorList>
    </citation>
    <scope>NUCLEOTIDE SEQUENCE [LARGE SCALE GENOMIC DNA]</scope>
    <source>
        <strain evidence="1 2">LV19</strain>
    </source>
</reference>
<dbReference type="PANTHER" id="PTHR10443">
    <property type="entry name" value="MICROSOMAL DIPEPTIDASE"/>
    <property type="match status" value="1"/>
</dbReference>
<gene>
    <name evidence="1" type="ORF">AOC36_08325</name>
</gene>
<dbReference type="Pfam" id="PF01244">
    <property type="entry name" value="Peptidase_M19"/>
    <property type="match status" value="1"/>
</dbReference>
<protein>
    <submittedName>
        <fullName evidence="1">Peptidase</fullName>
    </submittedName>
</protein>
<keyword evidence="2" id="KW-1185">Reference proteome</keyword>
<evidence type="ECO:0000313" key="1">
    <source>
        <dbReference type="EMBL" id="AMC93991.1"/>
    </source>
</evidence>
<proteinExistence type="predicted"/>
<dbReference type="SUPFAM" id="SSF51556">
    <property type="entry name" value="Metallo-dependent hydrolases"/>
    <property type="match status" value="1"/>
</dbReference>
<dbReference type="EMBL" id="CP013213">
    <property type="protein sequence ID" value="AMC93991.1"/>
    <property type="molecule type" value="Genomic_DNA"/>
</dbReference>
<dbReference type="STRING" id="1514105.AOC36_08325"/>
<name>A0A109UHB9_9FIRM</name>
<dbReference type="PANTHER" id="PTHR10443:SF12">
    <property type="entry name" value="DIPEPTIDASE"/>
    <property type="match status" value="1"/>
</dbReference>
<dbReference type="Proteomes" id="UP000063781">
    <property type="component" value="Chromosome"/>
</dbReference>
<evidence type="ECO:0000313" key="2">
    <source>
        <dbReference type="Proteomes" id="UP000063781"/>
    </source>
</evidence>
<dbReference type="InterPro" id="IPR032466">
    <property type="entry name" value="Metal_Hydrolase"/>
</dbReference>
<accession>A0A109UHB9</accession>
<dbReference type="OrthoDB" id="9804920at2"/>
<dbReference type="InterPro" id="IPR008257">
    <property type="entry name" value="Pept_M19"/>
</dbReference>
<dbReference type="GO" id="GO:0070573">
    <property type="term" value="F:metallodipeptidase activity"/>
    <property type="evidence" value="ECO:0007669"/>
    <property type="project" value="InterPro"/>
</dbReference>
<dbReference type="RefSeq" id="WP_067633294.1">
    <property type="nucleotide sequence ID" value="NZ_CP013213.1"/>
</dbReference>
<dbReference type="Gene3D" id="3.20.20.140">
    <property type="entry name" value="Metal-dependent hydrolases"/>
    <property type="match status" value="1"/>
</dbReference>
<dbReference type="AlphaFoldDB" id="A0A109UHB9"/>